<proteinExistence type="predicted"/>
<evidence type="ECO:0000313" key="1">
    <source>
        <dbReference type="EMBL" id="KAL2745910.1"/>
    </source>
</evidence>
<gene>
    <name evidence="1" type="ORF">V1477_005828</name>
</gene>
<evidence type="ECO:0000313" key="2">
    <source>
        <dbReference type="Proteomes" id="UP001607303"/>
    </source>
</evidence>
<keyword evidence="2" id="KW-1185">Reference proteome</keyword>
<comment type="caution">
    <text evidence="1">The sequence shown here is derived from an EMBL/GenBank/DDBJ whole genome shotgun (WGS) entry which is preliminary data.</text>
</comment>
<dbReference type="Proteomes" id="UP001607303">
    <property type="component" value="Unassembled WGS sequence"/>
</dbReference>
<accession>A0ABD2CLE2</accession>
<reference evidence="1 2" key="1">
    <citation type="journal article" date="2024" name="Ann. Entomol. Soc. Am.">
        <title>Genomic analyses of the southern and eastern yellowjacket wasps (Hymenoptera: Vespidae) reveal evolutionary signatures of social life.</title>
        <authorList>
            <person name="Catto M.A."/>
            <person name="Caine P.B."/>
            <person name="Orr S.E."/>
            <person name="Hunt B.G."/>
            <person name="Goodisman M.A.D."/>
        </authorList>
    </citation>
    <scope>NUCLEOTIDE SEQUENCE [LARGE SCALE GENOMIC DNA]</scope>
    <source>
        <strain evidence="1">232</strain>
        <tissue evidence="1">Head and thorax</tissue>
    </source>
</reference>
<organism evidence="1 2">
    <name type="scientific">Vespula maculifrons</name>
    <name type="common">Eastern yellow jacket</name>
    <name type="synonym">Wasp</name>
    <dbReference type="NCBI Taxonomy" id="7453"/>
    <lineage>
        <taxon>Eukaryota</taxon>
        <taxon>Metazoa</taxon>
        <taxon>Ecdysozoa</taxon>
        <taxon>Arthropoda</taxon>
        <taxon>Hexapoda</taxon>
        <taxon>Insecta</taxon>
        <taxon>Pterygota</taxon>
        <taxon>Neoptera</taxon>
        <taxon>Endopterygota</taxon>
        <taxon>Hymenoptera</taxon>
        <taxon>Apocrita</taxon>
        <taxon>Aculeata</taxon>
        <taxon>Vespoidea</taxon>
        <taxon>Vespidae</taxon>
        <taxon>Vespinae</taxon>
        <taxon>Vespula</taxon>
    </lineage>
</organism>
<dbReference type="AlphaFoldDB" id="A0ABD2CLE2"/>
<protein>
    <submittedName>
        <fullName evidence="1">Uncharacterized protein</fullName>
    </submittedName>
</protein>
<sequence>MKFYSISEILRRFYFSRQFAFRDSNFNSLYDESYERRICEFESLFRSGYTIFSRLNHVATFIDRFLSVQSNERNLKNVWKDSEEGRKGHRFSNERFTKNHVGRKRRVIRI</sequence>
<dbReference type="EMBL" id="JAYRBN010000039">
    <property type="protein sequence ID" value="KAL2745910.1"/>
    <property type="molecule type" value="Genomic_DNA"/>
</dbReference>
<name>A0ABD2CLE2_VESMC</name>